<dbReference type="InterPro" id="IPR058645">
    <property type="entry name" value="NTF2-like_dom_7"/>
</dbReference>
<feature type="domain" description="NTF2-like" evidence="2">
    <location>
        <begin position="35"/>
        <end position="172"/>
    </location>
</feature>
<gene>
    <name evidence="3" type="ORF">KHLLAP_LOCUS10574</name>
</gene>
<evidence type="ECO:0000313" key="3">
    <source>
        <dbReference type="EMBL" id="CAJ2510106.1"/>
    </source>
</evidence>
<proteinExistence type="predicted"/>
<dbReference type="EMBL" id="CAUWAG010000013">
    <property type="protein sequence ID" value="CAJ2510106.1"/>
    <property type="molecule type" value="Genomic_DNA"/>
</dbReference>
<organism evidence="3 4">
    <name type="scientific">Anthostomella pinea</name>
    <dbReference type="NCBI Taxonomy" id="933095"/>
    <lineage>
        <taxon>Eukaryota</taxon>
        <taxon>Fungi</taxon>
        <taxon>Dikarya</taxon>
        <taxon>Ascomycota</taxon>
        <taxon>Pezizomycotina</taxon>
        <taxon>Sordariomycetes</taxon>
        <taxon>Xylariomycetidae</taxon>
        <taxon>Xylariales</taxon>
        <taxon>Xylariaceae</taxon>
        <taxon>Anthostomella</taxon>
    </lineage>
</organism>
<keyword evidence="4" id="KW-1185">Reference proteome</keyword>
<sequence>MFSRLTNILATGIILMGYAMGDTMGHPATRSEQADCLTDTDVALITGVYQGLISQYNDSLCNSFCALEMYDWDETMSILLGRPTGEPLFKNRDEFMAYQRITPPQPVTIQKVQAVACTSMTLILTASFGEAMERIRGISVLSLRRNDAGNSWLITGIDAEFNGLAWLSDLGGNFTLPGGNVPLLG</sequence>
<feature type="chain" id="PRO_5042514891" evidence="1">
    <location>
        <begin position="22"/>
        <end position="185"/>
    </location>
</feature>
<dbReference type="Proteomes" id="UP001295740">
    <property type="component" value="Unassembled WGS sequence"/>
</dbReference>
<dbReference type="Pfam" id="PF26534">
    <property type="entry name" value="NTF2_7"/>
    <property type="match status" value="1"/>
</dbReference>
<keyword evidence="1" id="KW-0732">Signal</keyword>
<feature type="signal peptide" evidence="1">
    <location>
        <begin position="1"/>
        <end position="21"/>
    </location>
</feature>
<evidence type="ECO:0000313" key="4">
    <source>
        <dbReference type="Proteomes" id="UP001295740"/>
    </source>
</evidence>
<dbReference type="AlphaFoldDB" id="A0AAI8VS49"/>
<name>A0AAI8VS49_9PEZI</name>
<protein>
    <submittedName>
        <fullName evidence="3">Uu.00g060060.m01.CDS01</fullName>
    </submittedName>
</protein>
<reference evidence="3" key="1">
    <citation type="submission" date="2023-10" db="EMBL/GenBank/DDBJ databases">
        <authorList>
            <person name="Hackl T."/>
        </authorList>
    </citation>
    <scope>NUCLEOTIDE SEQUENCE</scope>
</reference>
<evidence type="ECO:0000256" key="1">
    <source>
        <dbReference type="SAM" id="SignalP"/>
    </source>
</evidence>
<evidence type="ECO:0000259" key="2">
    <source>
        <dbReference type="Pfam" id="PF26534"/>
    </source>
</evidence>
<accession>A0AAI8VS49</accession>
<comment type="caution">
    <text evidence="3">The sequence shown here is derived from an EMBL/GenBank/DDBJ whole genome shotgun (WGS) entry which is preliminary data.</text>
</comment>